<evidence type="ECO:0000313" key="2">
    <source>
        <dbReference type="EMBL" id="MTD55145.1"/>
    </source>
</evidence>
<dbReference type="OrthoDB" id="8871309at2"/>
<keyword evidence="1" id="KW-0732">Signal</keyword>
<dbReference type="EMBL" id="WMBA01000018">
    <property type="protein sequence ID" value="MTD55145.1"/>
    <property type="molecule type" value="Genomic_DNA"/>
</dbReference>
<evidence type="ECO:0000313" key="3">
    <source>
        <dbReference type="Proteomes" id="UP000440096"/>
    </source>
</evidence>
<dbReference type="GO" id="GO:0016787">
    <property type="term" value="F:hydrolase activity"/>
    <property type="evidence" value="ECO:0007669"/>
    <property type="project" value="InterPro"/>
</dbReference>
<dbReference type="InterPro" id="IPR029058">
    <property type="entry name" value="AB_hydrolase_fold"/>
</dbReference>
<dbReference type="AlphaFoldDB" id="A0A6N7YQ58"/>
<feature type="chain" id="PRO_5039017044" evidence="1">
    <location>
        <begin position="21"/>
        <end position="253"/>
    </location>
</feature>
<name>A0A6N7YQ58_9PSEU</name>
<dbReference type="Proteomes" id="UP000440096">
    <property type="component" value="Unassembled WGS sequence"/>
</dbReference>
<accession>A0A6N7YQ58</accession>
<dbReference type="Pfam" id="PF01674">
    <property type="entry name" value="Lipase_2"/>
    <property type="match status" value="1"/>
</dbReference>
<dbReference type="SUPFAM" id="SSF53474">
    <property type="entry name" value="alpha/beta-Hydrolases"/>
    <property type="match status" value="1"/>
</dbReference>
<comment type="caution">
    <text evidence="2">The sequence shown here is derived from an EMBL/GenBank/DDBJ whole genome shotgun (WGS) entry which is preliminary data.</text>
</comment>
<protein>
    <submittedName>
        <fullName evidence="2">Lipase</fullName>
    </submittedName>
</protein>
<keyword evidence="3" id="KW-1185">Reference proteome</keyword>
<gene>
    <name evidence="2" type="ORF">GKO32_14305</name>
</gene>
<organism evidence="2 3">
    <name type="scientific">Amycolatopsis pithecellobii</name>
    <dbReference type="NCBI Taxonomy" id="664692"/>
    <lineage>
        <taxon>Bacteria</taxon>
        <taxon>Bacillati</taxon>
        <taxon>Actinomycetota</taxon>
        <taxon>Actinomycetes</taxon>
        <taxon>Pseudonocardiales</taxon>
        <taxon>Pseudonocardiaceae</taxon>
        <taxon>Amycolatopsis</taxon>
    </lineage>
</organism>
<evidence type="ECO:0000256" key="1">
    <source>
        <dbReference type="SAM" id="SignalP"/>
    </source>
</evidence>
<sequence length="253" mass="25298">MLAAVALVVLVGAVAAFVAAGGRSATPRSGTPAQDKPGTVLLVPGYGGGQAALDQLADRIRRGTGQAAEVLTLPGDGTGDLLAQVGVLTAAVERAYEGGAPSVDVIGYSAGGVVARLWVAREGGEHQARRVVTLGAPLHGTRLAAAGGAAVPGACPTACQQLAPGSALLRQLEQQALPTGLPWLSVWTELDEVVTPPDSARLDGAVNVPLQQVCPGDRAAHGDLPTDPEVVALVLRALSTAPMTAPAQCPVSS</sequence>
<dbReference type="InterPro" id="IPR002918">
    <property type="entry name" value="Lipase_EstA/Esterase_EstB"/>
</dbReference>
<reference evidence="2 3" key="1">
    <citation type="submission" date="2019-11" db="EMBL/GenBank/DDBJ databases">
        <title>Draft genome of Amycolatopsis RM579.</title>
        <authorList>
            <person name="Duangmal K."/>
            <person name="Mingma R."/>
        </authorList>
    </citation>
    <scope>NUCLEOTIDE SEQUENCE [LARGE SCALE GENOMIC DNA]</scope>
    <source>
        <strain evidence="2 3">RM579</strain>
    </source>
</reference>
<feature type="signal peptide" evidence="1">
    <location>
        <begin position="1"/>
        <end position="20"/>
    </location>
</feature>
<dbReference type="Gene3D" id="3.40.50.1820">
    <property type="entry name" value="alpha/beta hydrolase"/>
    <property type="match status" value="1"/>
</dbReference>
<proteinExistence type="predicted"/>
<dbReference type="GO" id="GO:0016042">
    <property type="term" value="P:lipid catabolic process"/>
    <property type="evidence" value="ECO:0007669"/>
    <property type="project" value="InterPro"/>
</dbReference>